<proteinExistence type="predicted"/>
<dbReference type="EMBL" id="JARBHB010000014">
    <property type="protein sequence ID" value="KAJ8868720.1"/>
    <property type="molecule type" value="Genomic_DNA"/>
</dbReference>
<evidence type="ECO:0000313" key="2">
    <source>
        <dbReference type="EMBL" id="KAJ8868720.1"/>
    </source>
</evidence>
<evidence type="ECO:0000256" key="1">
    <source>
        <dbReference type="SAM" id="Coils"/>
    </source>
</evidence>
<evidence type="ECO:0000313" key="3">
    <source>
        <dbReference type="Proteomes" id="UP001159363"/>
    </source>
</evidence>
<keyword evidence="3" id="KW-1185">Reference proteome</keyword>
<name>A0ABQ9G8H1_9NEOP</name>
<protein>
    <submittedName>
        <fullName evidence="2">Uncharacterized protein</fullName>
    </submittedName>
</protein>
<feature type="coiled-coil region" evidence="1">
    <location>
        <begin position="30"/>
        <end position="57"/>
    </location>
</feature>
<sequence length="74" mass="8477">MKLMKIAYLALRDCEMLLSLVEKTLSLNAEENAKKEKRKLALQVEELKQNNKKIIEEACRAVSAIDDGMKNLQK</sequence>
<accession>A0ABQ9G8H1</accession>
<reference evidence="2 3" key="1">
    <citation type="submission" date="2023-02" db="EMBL/GenBank/DDBJ databases">
        <title>LHISI_Scaffold_Assembly.</title>
        <authorList>
            <person name="Stuart O.P."/>
            <person name="Cleave R."/>
            <person name="Magrath M.J.L."/>
            <person name="Mikheyev A.S."/>
        </authorList>
    </citation>
    <scope>NUCLEOTIDE SEQUENCE [LARGE SCALE GENOMIC DNA]</scope>
    <source>
        <strain evidence="2">Daus_M_001</strain>
        <tissue evidence="2">Leg muscle</tissue>
    </source>
</reference>
<dbReference type="Proteomes" id="UP001159363">
    <property type="component" value="Chromosome 13"/>
</dbReference>
<gene>
    <name evidence="2" type="ORF">PR048_030259</name>
</gene>
<keyword evidence="1" id="KW-0175">Coiled coil</keyword>
<organism evidence="2 3">
    <name type="scientific">Dryococelus australis</name>
    <dbReference type="NCBI Taxonomy" id="614101"/>
    <lineage>
        <taxon>Eukaryota</taxon>
        <taxon>Metazoa</taxon>
        <taxon>Ecdysozoa</taxon>
        <taxon>Arthropoda</taxon>
        <taxon>Hexapoda</taxon>
        <taxon>Insecta</taxon>
        <taxon>Pterygota</taxon>
        <taxon>Neoptera</taxon>
        <taxon>Polyneoptera</taxon>
        <taxon>Phasmatodea</taxon>
        <taxon>Verophasmatodea</taxon>
        <taxon>Anareolatae</taxon>
        <taxon>Phasmatidae</taxon>
        <taxon>Eurycanthinae</taxon>
        <taxon>Dryococelus</taxon>
    </lineage>
</organism>
<comment type="caution">
    <text evidence="2">The sequence shown here is derived from an EMBL/GenBank/DDBJ whole genome shotgun (WGS) entry which is preliminary data.</text>
</comment>